<dbReference type="Proteomes" id="UP001241377">
    <property type="component" value="Unassembled WGS sequence"/>
</dbReference>
<reference evidence="1" key="1">
    <citation type="submission" date="2023-04" db="EMBL/GenBank/DDBJ databases">
        <title>Draft Genome sequencing of Naganishia species isolated from polar environments using Oxford Nanopore Technology.</title>
        <authorList>
            <person name="Leo P."/>
            <person name="Venkateswaran K."/>
        </authorList>
    </citation>
    <scope>NUCLEOTIDE SEQUENCE</scope>
    <source>
        <strain evidence="1">MNA-CCFEE 5261</strain>
    </source>
</reference>
<accession>A0ACC2VRU1</accession>
<comment type="caution">
    <text evidence="1">The sequence shown here is derived from an EMBL/GenBank/DDBJ whole genome shotgun (WGS) entry which is preliminary data.</text>
</comment>
<keyword evidence="2" id="KW-1185">Reference proteome</keyword>
<sequence>MADVKDIPQKFETGHFESRYSDVRSEKADLTTAVDSEAIAGQHIDNVLSHLSKEELLADVDRFAAEHDLQYAINDLRKGALLAQRPHHYMSLPELDEDDRAIITQERLHKWKHPMTLYWTIFVCSVGAATQGWDQTGSNGANLSFPAEFGINKTQGDEWLVGLINAAPYFASALLGCWLSDPLNNLLGRRGVIFLTALCLIATPIGSGFTQSWQVLGIGMGCKGSTVPIFAAENAPASIRGALVMSWQLWTAFGIFLGFAANVIVQDTGKIAWRLQLGSAFIPAVPLAIGIWFTPESPRWLLKKNRHAKAYKSLLRLRFTPLQAARDLYYISAQLDEEKKILRADSFVRRLTELFVIPRVKRATWAAFTVMIAQQMCGINIIAFYSSTIFAENGFTSRQALYASLGFGAVNFVFAFPALFTIDTYGRRSLLLFTFPIMATFLLAGGLCFLIPEDTHKTAKVALVALFVYLFAAAYSPGEGPVPFTYSAEVFPLAQREIGMAFAVSVCLGFSAILSITFPSMLRAMGATGAFCFYAGLNVLAFILIFHLVPETKALTLEELDSVFNVPTATFVKYQYKVALPYWIKRWIFWKRNIKLEPLFAIDDEVEVIDRKGQGDNSHN</sequence>
<dbReference type="EMBL" id="JASBWR010000054">
    <property type="protein sequence ID" value="KAJ9102052.1"/>
    <property type="molecule type" value="Genomic_DNA"/>
</dbReference>
<evidence type="ECO:0000313" key="2">
    <source>
        <dbReference type="Proteomes" id="UP001241377"/>
    </source>
</evidence>
<name>A0ACC2VRU1_9TREE</name>
<proteinExistence type="predicted"/>
<evidence type="ECO:0000313" key="1">
    <source>
        <dbReference type="EMBL" id="KAJ9102052.1"/>
    </source>
</evidence>
<organism evidence="1 2">
    <name type="scientific">Naganishia cerealis</name>
    <dbReference type="NCBI Taxonomy" id="610337"/>
    <lineage>
        <taxon>Eukaryota</taxon>
        <taxon>Fungi</taxon>
        <taxon>Dikarya</taxon>
        <taxon>Basidiomycota</taxon>
        <taxon>Agaricomycotina</taxon>
        <taxon>Tremellomycetes</taxon>
        <taxon>Filobasidiales</taxon>
        <taxon>Filobasidiaceae</taxon>
        <taxon>Naganishia</taxon>
    </lineage>
</organism>
<protein>
    <submittedName>
        <fullName evidence="1">Uncharacterized protein</fullName>
    </submittedName>
</protein>
<gene>
    <name evidence="1" type="ORF">QFC19_004980</name>
</gene>